<protein>
    <submittedName>
        <fullName evidence="1">Uncharacterized protein</fullName>
    </submittedName>
</protein>
<dbReference type="RefSeq" id="WP_203881953.1">
    <property type="nucleotide sequence ID" value="NZ_BAABHH010000006.1"/>
</dbReference>
<gene>
    <name evidence="1" type="ORF">Pka01_16180</name>
</gene>
<comment type="caution">
    <text evidence="1">The sequence shown here is derived from an EMBL/GenBank/DDBJ whole genome shotgun (WGS) entry which is preliminary data.</text>
</comment>
<dbReference type="EMBL" id="BONV01000004">
    <property type="protein sequence ID" value="GIG78491.1"/>
    <property type="molecule type" value="Genomic_DNA"/>
</dbReference>
<organism evidence="1 2">
    <name type="scientific">Planotetraspora kaengkrachanensis</name>
    <dbReference type="NCBI Taxonomy" id="575193"/>
    <lineage>
        <taxon>Bacteria</taxon>
        <taxon>Bacillati</taxon>
        <taxon>Actinomycetota</taxon>
        <taxon>Actinomycetes</taxon>
        <taxon>Streptosporangiales</taxon>
        <taxon>Streptosporangiaceae</taxon>
        <taxon>Planotetraspora</taxon>
    </lineage>
</organism>
<dbReference type="Gene3D" id="3.40.1590.10">
    <property type="entry name" value="NMB0488-like"/>
    <property type="match status" value="1"/>
</dbReference>
<dbReference type="Proteomes" id="UP000630097">
    <property type="component" value="Unassembled WGS sequence"/>
</dbReference>
<evidence type="ECO:0000313" key="1">
    <source>
        <dbReference type="EMBL" id="GIG78491.1"/>
    </source>
</evidence>
<name>A0A8J3PSP6_9ACTN</name>
<keyword evidence="2" id="KW-1185">Reference proteome</keyword>
<reference evidence="1 2" key="1">
    <citation type="submission" date="2021-01" db="EMBL/GenBank/DDBJ databases">
        <title>Whole genome shotgun sequence of Planotetraspora kaengkrachanensis NBRC 104272.</title>
        <authorList>
            <person name="Komaki H."/>
            <person name="Tamura T."/>
        </authorList>
    </citation>
    <scope>NUCLEOTIDE SEQUENCE [LARGE SCALE GENOMIC DNA]</scope>
    <source>
        <strain evidence="1 2">NBRC 104272</strain>
    </source>
</reference>
<evidence type="ECO:0000313" key="2">
    <source>
        <dbReference type="Proteomes" id="UP000630097"/>
    </source>
</evidence>
<accession>A0A8J3PSP6</accession>
<dbReference type="InterPro" id="IPR037891">
    <property type="entry name" value="Cdil-like_sf"/>
</dbReference>
<dbReference type="AlphaFoldDB" id="A0A8J3PSP6"/>
<proteinExistence type="predicted"/>
<sequence length="160" mass="17461">MKLLRRKRAASVYSGRDATVYQRGSVVLVSALARTVTGLLIETDPRSRFDEPVITNDLGLSVTAALAAFKLDMPHPDWKADDLPNKPLQKLAGVRSWRAFVQGTRCIGVHQDPDGTVIIQPYKNEGARQGFSPLDELEPFIAPTTDALGAHVLQGLNNAE</sequence>